<protein>
    <recommendedName>
        <fullName evidence="18">Protein phosphatase 1E</fullName>
        <ecNumber evidence="5">3.1.3.16</ecNumber>
    </recommendedName>
    <alternativeName>
        <fullName evidence="21">Ca(2+)/calmodulin-dependent protein kinase phosphatase N</fullName>
    </alternativeName>
    <alternativeName>
        <fullName evidence="19">CaMKP-nucleus</fullName>
    </alternativeName>
    <alternativeName>
        <fullName evidence="20">Partner of PIX 1</fullName>
    </alternativeName>
    <alternativeName>
        <fullName evidence="22">Partner of PIX-alpha</fullName>
    </alternativeName>
</protein>
<evidence type="ECO:0000256" key="13">
    <source>
        <dbReference type="ARBA" id="ARBA00023211"/>
    </source>
</evidence>
<dbReference type="GO" id="GO:0046872">
    <property type="term" value="F:metal ion binding"/>
    <property type="evidence" value="ECO:0007669"/>
    <property type="project" value="UniProtKB-KW"/>
</dbReference>
<dbReference type="SUPFAM" id="SSF81606">
    <property type="entry name" value="PP2C-like"/>
    <property type="match status" value="1"/>
</dbReference>
<dbReference type="AlphaFoldDB" id="A0A8C9QW24"/>
<dbReference type="Pfam" id="PF00481">
    <property type="entry name" value="PP2C"/>
    <property type="match status" value="1"/>
</dbReference>
<evidence type="ECO:0000256" key="22">
    <source>
        <dbReference type="ARBA" id="ARBA00079435"/>
    </source>
</evidence>
<evidence type="ECO:0000256" key="4">
    <source>
        <dbReference type="ARBA" id="ARBA00004496"/>
    </source>
</evidence>
<evidence type="ECO:0000256" key="14">
    <source>
        <dbReference type="ARBA" id="ARBA00023242"/>
    </source>
</evidence>
<evidence type="ECO:0000256" key="9">
    <source>
        <dbReference type="ARBA" id="ARBA00022737"/>
    </source>
</evidence>
<evidence type="ECO:0000256" key="12">
    <source>
        <dbReference type="ARBA" id="ARBA00022912"/>
    </source>
</evidence>
<evidence type="ECO:0000256" key="6">
    <source>
        <dbReference type="ARBA" id="ARBA00022490"/>
    </source>
</evidence>
<dbReference type="EC" id="3.1.3.16" evidence="5"/>
<dbReference type="PROSITE" id="PS01032">
    <property type="entry name" value="PPM_1"/>
    <property type="match status" value="1"/>
</dbReference>
<dbReference type="SMART" id="SM00331">
    <property type="entry name" value="PP2C_SIG"/>
    <property type="match status" value="1"/>
</dbReference>
<dbReference type="GeneTree" id="ENSGT00940000157884"/>
<dbReference type="FunFam" id="3.60.40.10:FF:000021">
    <property type="entry name" value="Protein phosphatase, Mg2+/Mn2+-dependent, 1E"/>
    <property type="match status" value="1"/>
</dbReference>
<dbReference type="CTD" id="22843"/>
<dbReference type="Proteomes" id="UP000694397">
    <property type="component" value="Chromosome 25"/>
</dbReference>
<keyword evidence="11" id="KW-0460">Magnesium</keyword>
<dbReference type="InterPro" id="IPR000222">
    <property type="entry name" value="PP2C_BS"/>
</dbReference>
<dbReference type="OrthoDB" id="10264738at2759"/>
<keyword evidence="14" id="KW-0539">Nucleus</keyword>
<keyword evidence="13" id="KW-0464">Manganese</keyword>
<feature type="domain" description="PPM-type phosphatase" evidence="25">
    <location>
        <begin position="138"/>
        <end position="395"/>
    </location>
</feature>
<evidence type="ECO:0000256" key="21">
    <source>
        <dbReference type="ARBA" id="ARBA00078590"/>
    </source>
</evidence>
<dbReference type="Gene3D" id="3.60.40.10">
    <property type="entry name" value="PPM-type phosphatase domain"/>
    <property type="match status" value="1"/>
</dbReference>
<dbReference type="CDD" id="cd00143">
    <property type="entry name" value="PP2Cc"/>
    <property type="match status" value="1"/>
</dbReference>
<dbReference type="GO" id="GO:0005737">
    <property type="term" value="C:cytoplasm"/>
    <property type="evidence" value="ECO:0007669"/>
    <property type="project" value="UniProtKB-SubCell"/>
</dbReference>
<comment type="subunit">
    <text evidence="17">Heterotrimer. Interacts with PAX1 and ARHGEF6 (or ARHGEF7).</text>
</comment>
<name>A0A8C9QW24_SCLFO</name>
<evidence type="ECO:0000256" key="19">
    <source>
        <dbReference type="ARBA" id="ARBA00075580"/>
    </source>
</evidence>
<comment type="cofactor">
    <cofactor evidence="1">
        <name>Mn(2+)</name>
        <dbReference type="ChEBI" id="CHEBI:29035"/>
    </cofactor>
</comment>
<comment type="catalytic activity">
    <reaction evidence="15">
        <text>O-phospho-L-seryl-[protein] + H2O = L-seryl-[protein] + phosphate</text>
        <dbReference type="Rhea" id="RHEA:20629"/>
        <dbReference type="Rhea" id="RHEA-COMP:9863"/>
        <dbReference type="Rhea" id="RHEA-COMP:11604"/>
        <dbReference type="ChEBI" id="CHEBI:15377"/>
        <dbReference type="ChEBI" id="CHEBI:29999"/>
        <dbReference type="ChEBI" id="CHEBI:43474"/>
        <dbReference type="ChEBI" id="CHEBI:83421"/>
        <dbReference type="EC" id="3.1.3.16"/>
    </reaction>
</comment>
<evidence type="ECO:0000256" key="23">
    <source>
        <dbReference type="RuleBase" id="RU003465"/>
    </source>
</evidence>
<accession>A0A8C9QW24</accession>
<evidence type="ECO:0000313" key="26">
    <source>
        <dbReference type="Ensembl" id="ENSSFOP00015005568.1"/>
    </source>
</evidence>
<reference evidence="26" key="2">
    <citation type="submission" date="2025-08" db="UniProtKB">
        <authorList>
            <consortium name="Ensembl"/>
        </authorList>
    </citation>
    <scope>IDENTIFICATION</scope>
</reference>
<evidence type="ECO:0000313" key="27">
    <source>
        <dbReference type="Proteomes" id="UP000694397"/>
    </source>
</evidence>
<dbReference type="SMART" id="SM00332">
    <property type="entry name" value="PP2Cc"/>
    <property type="match status" value="1"/>
</dbReference>
<evidence type="ECO:0000259" key="25">
    <source>
        <dbReference type="PROSITE" id="PS51746"/>
    </source>
</evidence>
<keyword evidence="12 23" id="KW-0904">Protein phosphatase</keyword>
<feature type="compositionally biased region" description="Acidic residues" evidence="24">
    <location>
        <begin position="404"/>
        <end position="418"/>
    </location>
</feature>
<keyword evidence="9" id="KW-0677">Repeat</keyword>
<evidence type="ECO:0000256" key="1">
    <source>
        <dbReference type="ARBA" id="ARBA00001936"/>
    </source>
</evidence>
<evidence type="ECO:0000256" key="5">
    <source>
        <dbReference type="ARBA" id="ARBA00013081"/>
    </source>
</evidence>
<comment type="cofactor">
    <cofactor evidence="2">
        <name>Mg(2+)</name>
        <dbReference type="ChEBI" id="CHEBI:18420"/>
    </cofactor>
</comment>
<sequence>MASSANEEKTFRRFLELFLREMRAPLREDEPLPMRPLSDQVSEDEVEGECLDLCLQHLCKYNCPFSLAAGLARATTDDILQSDLSTYHVNKGVEDGPDTLPQLESVKLARLVFNKLCETCCLWLKDLPQRHRSKAYYETSIHAIKNMRRKMEDKHIVIPDYNTLFNLQDQEDQAYFAVFDGHGGVDAAVYASNHLHVNLVRQEMFSQDPGEALCRAFKVTDERFVQKASRENLRCGTTGVVTYLKGSTLYVAWLGDSQAMLVRKGQPVELMKPHKPDREDEKQRIEALGGCVIWFGTWRVNGSLSVSRAIGDSEHKPYICGDADHSSFQLDGTEDYLILACDGFYDTVSPEEAARVVSDHLQENAGDTTMVAHKLVASARDAGSSDNITVIVVFLRDPRCPPAPEEEEAPPKEEEEEVALQGELGCEDGGMDVGSKSMGTWPLQQCSAPADLGYEDRMDSFTDRTSLSLNGPDLLSKEGQVQLPASSYQPPTKTLPLEHTYPRGPGAAWLPHKEEGLSVYGCKERPPACKRPCSEGHWLEAAALFSREYRSARRMERGRPWRAAPWARAKLREALTYITPRPRRCLEKRPGVALPHVPRGGWF</sequence>
<dbReference type="GO" id="GO:0004722">
    <property type="term" value="F:protein serine/threonine phosphatase activity"/>
    <property type="evidence" value="ECO:0007669"/>
    <property type="project" value="UniProtKB-EC"/>
</dbReference>
<keyword evidence="27" id="KW-1185">Reference proteome</keyword>
<feature type="region of interest" description="Disordered" evidence="24">
    <location>
        <begin position="399"/>
        <end position="420"/>
    </location>
</feature>
<keyword evidence="10 23" id="KW-0378">Hydrolase</keyword>
<dbReference type="InterPro" id="IPR015655">
    <property type="entry name" value="PP2C"/>
</dbReference>
<proteinExistence type="inferred from homology"/>
<comment type="catalytic activity">
    <reaction evidence="16">
        <text>O-phospho-L-threonyl-[protein] + H2O = L-threonyl-[protein] + phosphate</text>
        <dbReference type="Rhea" id="RHEA:47004"/>
        <dbReference type="Rhea" id="RHEA-COMP:11060"/>
        <dbReference type="Rhea" id="RHEA-COMP:11605"/>
        <dbReference type="ChEBI" id="CHEBI:15377"/>
        <dbReference type="ChEBI" id="CHEBI:30013"/>
        <dbReference type="ChEBI" id="CHEBI:43474"/>
        <dbReference type="ChEBI" id="CHEBI:61977"/>
        <dbReference type="EC" id="3.1.3.16"/>
    </reaction>
</comment>
<evidence type="ECO:0000256" key="11">
    <source>
        <dbReference type="ARBA" id="ARBA00022842"/>
    </source>
</evidence>
<evidence type="ECO:0000256" key="2">
    <source>
        <dbReference type="ARBA" id="ARBA00001946"/>
    </source>
</evidence>
<dbReference type="InterPro" id="IPR036457">
    <property type="entry name" value="PPM-type-like_dom_sf"/>
</dbReference>
<reference evidence="26 27" key="1">
    <citation type="submission" date="2019-04" db="EMBL/GenBank/DDBJ databases">
        <authorList>
            <consortium name="Wellcome Sanger Institute Data Sharing"/>
        </authorList>
    </citation>
    <scope>NUCLEOTIDE SEQUENCE [LARGE SCALE GENOMIC DNA]</scope>
</reference>
<evidence type="ECO:0000256" key="8">
    <source>
        <dbReference type="ARBA" id="ARBA00022723"/>
    </source>
</evidence>
<evidence type="ECO:0000256" key="3">
    <source>
        <dbReference type="ARBA" id="ARBA00004123"/>
    </source>
</evidence>
<gene>
    <name evidence="26" type="primary">PPM1E</name>
    <name evidence="26" type="synonym">ppm1e</name>
</gene>
<comment type="similarity">
    <text evidence="23">Belongs to the PP2C family.</text>
</comment>
<keyword evidence="6" id="KW-0963">Cytoplasm</keyword>
<evidence type="ECO:0000256" key="10">
    <source>
        <dbReference type="ARBA" id="ARBA00022801"/>
    </source>
</evidence>
<keyword evidence="7" id="KW-0597">Phosphoprotein</keyword>
<dbReference type="PROSITE" id="PS51746">
    <property type="entry name" value="PPM_2"/>
    <property type="match status" value="1"/>
</dbReference>
<dbReference type="InterPro" id="IPR001932">
    <property type="entry name" value="PPM-type_phosphatase-like_dom"/>
</dbReference>
<reference evidence="26" key="3">
    <citation type="submission" date="2025-09" db="UniProtKB">
        <authorList>
            <consortium name="Ensembl"/>
        </authorList>
    </citation>
    <scope>IDENTIFICATION</scope>
</reference>
<dbReference type="Ensembl" id="ENSSFOT00015005658.2">
    <property type="protein sequence ID" value="ENSSFOP00015005568.1"/>
    <property type="gene ID" value="ENSSFOG00015003642.2"/>
</dbReference>
<organism evidence="26 27">
    <name type="scientific">Scleropages formosus</name>
    <name type="common">Asian bonytongue</name>
    <name type="synonym">Osteoglossum formosum</name>
    <dbReference type="NCBI Taxonomy" id="113540"/>
    <lineage>
        <taxon>Eukaryota</taxon>
        <taxon>Metazoa</taxon>
        <taxon>Chordata</taxon>
        <taxon>Craniata</taxon>
        <taxon>Vertebrata</taxon>
        <taxon>Euteleostomi</taxon>
        <taxon>Actinopterygii</taxon>
        <taxon>Neopterygii</taxon>
        <taxon>Teleostei</taxon>
        <taxon>Osteoglossocephala</taxon>
        <taxon>Osteoglossomorpha</taxon>
        <taxon>Osteoglossiformes</taxon>
        <taxon>Osteoglossidae</taxon>
        <taxon>Scleropages</taxon>
    </lineage>
</organism>
<dbReference type="KEGG" id="sfm:108928234"/>
<evidence type="ECO:0000256" key="20">
    <source>
        <dbReference type="ARBA" id="ARBA00075701"/>
    </source>
</evidence>
<evidence type="ECO:0000256" key="16">
    <source>
        <dbReference type="ARBA" id="ARBA00048336"/>
    </source>
</evidence>
<dbReference type="GO" id="GO:0005634">
    <property type="term" value="C:nucleus"/>
    <property type="evidence" value="ECO:0007669"/>
    <property type="project" value="UniProtKB-SubCell"/>
</dbReference>
<dbReference type="PANTHER" id="PTHR13832">
    <property type="entry name" value="PROTEIN PHOSPHATASE 2C"/>
    <property type="match status" value="1"/>
</dbReference>
<comment type="subcellular location">
    <subcellularLocation>
        <location evidence="4">Cytoplasm</location>
    </subcellularLocation>
    <subcellularLocation>
        <location evidence="3">Nucleus</location>
    </subcellularLocation>
</comment>
<dbReference type="RefSeq" id="XP_018597601.1">
    <property type="nucleotide sequence ID" value="XM_018742085.2"/>
</dbReference>
<evidence type="ECO:0000256" key="15">
    <source>
        <dbReference type="ARBA" id="ARBA00047761"/>
    </source>
</evidence>
<evidence type="ECO:0000256" key="18">
    <source>
        <dbReference type="ARBA" id="ARBA00070214"/>
    </source>
</evidence>
<dbReference type="GeneID" id="108928234"/>
<keyword evidence="8" id="KW-0479">Metal-binding</keyword>
<evidence type="ECO:0000256" key="7">
    <source>
        <dbReference type="ARBA" id="ARBA00022553"/>
    </source>
</evidence>
<evidence type="ECO:0000256" key="24">
    <source>
        <dbReference type="SAM" id="MobiDB-lite"/>
    </source>
</evidence>
<evidence type="ECO:0000256" key="17">
    <source>
        <dbReference type="ARBA" id="ARBA00063519"/>
    </source>
</evidence>
<dbReference type="PANTHER" id="PTHR13832:SF535">
    <property type="entry name" value="PROTEIN PHOSPHATASE 1E"/>
    <property type="match status" value="1"/>
</dbReference>